<evidence type="ECO:0000313" key="2">
    <source>
        <dbReference type="Proteomes" id="UP000515135"/>
    </source>
</evidence>
<dbReference type="GO" id="GO:0004222">
    <property type="term" value="F:metalloendopeptidase activity"/>
    <property type="evidence" value="ECO:0007669"/>
    <property type="project" value="InterPro"/>
</dbReference>
<dbReference type="PANTHER" id="PTHR23076:SF97">
    <property type="entry name" value="ATP-DEPENDENT ZINC METALLOPROTEASE YME1L1"/>
    <property type="match status" value="1"/>
</dbReference>
<dbReference type="InterPro" id="IPR000642">
    <property type="entry name" value="Peptidase_M41"/>
</dbReference>
<organism evidence="2 3">
    <name type="scientific">Branchiostoma belcheri</name>
    <name type="common">Amphioxus</name>
    <dbReference type="NCBI Taxonomy" id="7741"/>
    <lineage>
        <taxon>Eukaryota</taxon>
        <taxon>Metazoa</taxon>
        <taxon>Chordata</taxon>
        <taxon>Cephalochordata</taxon>
        <taxon>Leptocardii</taxon>
        <taxon>Amphioxiformes</taxon>
        <taxon>Branchiostomatidae</taxon>
        <taxon>Branchiostoma</taxon>
    </lineage>
</organism>
<dbReference type="Pfam" id="PF01434">
    <property type="entry name" value="Peptidase_M41"/>
    <property type="match status" value="1"/>
</dbReference>
<dbReference type="Gene3D" id="1.20.58.760">
    <property type="entry name" value="Peptidase M41"/>
    <property type="match status" value="1"/>
</dbReference>
<dbReference type="GO" id="GO:0006515">
    <property type="term" value="P:protein quality control for misfolded or incompletely synthesized proteins"/>
    <property type="evidence" value="ECO:0007669"/>
    <property type="project" value="TreeGrafter"/>
</dbReference>
<evidence type="ECO:0000259" key="1">
    <source>
        <dbReference type="Pfam" id="PF01434"/>
    </source>
</evidence>
<gene>
    <name evidence="3" type="primary">LOC109474341</name>
</gene>
<dbReference type="Proteomes" id="UP000515135">
    <property type="component" value="Unplaced"/>
</dbReference>
<name>A0A6P4Z0Z1_BRABE</name>
<reference evidence="3" key="1">
    <citation type="submission" date="2025-08" db="UniProtKB">
        <authorList>
            <consortium name="RefSeq"/>
        </authorList>
    </citation>
    <scope>IDENTIFICATION</scope>
    <source>
        <tissue evidence="3">Gonad</tissue>
    </source>
</reference>
<dbReference type="SUPFAM" id="SSF140990">
    <property type="entry name" value="FtsH protease domain-like"/>
    <property type="match status" value="1"/>
</dbReference>
<protein>
    <submittedName>
        <fullName evidence="3">ATP-dependent zinc metalloprotease YME1L1-like</fullName>
    </submittedName>
</protein>
<dbReference type="OrthoDB" id="1413014at2759"/>
<dbReference type="PANTHER" id="PTHR23076">
    <property type="entry name" value="METALLOPROTEASE M41 FTSH"/>
    <property type="match status" value="1"/>
</dbReference>
<dbReference type="RefSeq" id="XP_019630188.1">
    <property type="nucleotide sequence ID" value="XM_019774629.1"/>
</dbReference>
<dbReference type="GO" id="GO:0005743">
    <property type="term" value="C:mitochondrial inner membrane"/>
    <property type="evidence" value="ECO:0007669"/>
    <property type="project" value="TreeGrafter"/>
</dbReference>
<proteinExistence type="predicted"/>
<feature type="domain" description="Peptidase M41" evidence="1">
    <location>
        <begin position="126"/>
        <end position="305"/>
    </location>
</feature>
<evidence type="ECO:0000313" key="3">
    <source>
        <dbReference type="RefSeq" id="XP_019630188.1"/>
    </source>
</evidence>
<dbReference type="GO" id="GO:0004176">
    <property type="term" value="F:ATP-dependent peptidase activity"/>
    <property type="evidence" value="ECO:0007669"/>
    <property type="project" value="InterPro"/>
</dbReference>
<dbReference type="GO" id="GO:0007005">
    <property type="term" value="P:mitochondrion organization"/>
    <property type="evidence" value="ECO:0007669"/>
    <property type="project" value="TreeGrafter"/>
</dbReference>
<dbReference type="GO" id="GO:0005524">
    <property type="term" value="F:ATP binding"/>
    <property type="evidence" value="ECO:0007669"/>
    <property type="project" value="InterPro"/>
</dbReference>
<dbReference type="KEGG" id="bbel:109474341"/>
<dbReference type="GeneID" id="109474341"/>
<sequence length="321" mass="35950">MLAVRSFQRLAGSPAVSHMVRHRMTRGLADEAKQATEKIVVETPKGIKEAGQKSVPKPGEYSIVYTVGGEKHKIDIVVRPGRWQRRLKRLVILAAGIAVVGGAGRIMGDRWETKIQEDPQMKALWDRNKRITAYHEAGHALVAYYTTDAPPIKKASVKSWGPALGHVSFQFPRSKWLMLQTKSQLLAQMDIAMAGRVAEEMVFGPDNITKGASMDLRMANNVASCMVTEYGMSKKLGLQVLVGGPFGTMAATPETRQTVEQEVRKLLQESYDRASRMLRLYRVEHERLALALLEHHSLSAEEVKMVLRGEELKHKKKDKEE</sequence>
<dbReference type="AlphaFoldDB" id="A0A6P4Z0Z1"/>
<keyword evidence="2" id="KW-1185">Reference proteome</keyword>
<accession>A0A6P4Z0Z1</accession>
<dbReference type="InterPro" id="IPR037219">
    <property type="entry name" value="Peptidase_M41-like"/>
</dbReference>